<keyword evidence="3" id="KW-0805">Transcription regulation</keyword>
<keyword evidence="6" id="KW-0804">Transcription</keyword>
<evidence type="ECO:0000256" key="2">
    <source>
        <dbReference type="ARBA" id="ARBA00011344"/>
    </source>
</evidence>
<dbReference type="Pfam" id="PF08281">
    <property type="entry name" value="Sigma70_r4_2"/>
    <property type="match status" value="1"/>
</dbReference>
<name>M0QL93_9ACTN</name>
<dbReference type="InterPro" id="IPR014284">
    <property type="entry name" value="RNA_pol_sigma-70_dom"/>
</dbReference>
<keyword evidence="5" id="KW-0238">DNA-binding</keyword>
<dbReference type="Gene3D" id="3.10.450.50">
    <property type="match status" value="1"/>
</dbReference>
<sequence>MDEMSVTSAFEVDRPRLWSIAYRMTGRVHDAEDVLQAAWLKADAAERSSTPIASPTGWLSTVVSREAIDVLRRRQRRAEVSLDAGDTPVESVDGPETDYIHVESVGRALLVVLNRLTPEQRAAYVLHDMFDVPFATIADLLTVSTAAAKQLASRARRRVAPPNTLEHGADRSMVEAYLAASRDGDIEGLLAVLAPDVVRTSEPTLVPDGHQMIRGARSVAEQTRLFADRAQVSAIALIDGRPAVIVAPHGRLRAAMLFTIDAGRIAAIRVVGSATLDDSEIAPVEGPPGLSSDRTTQ</sequence>
<evidence type="ECO:0000256" key="1">
    <source>
        <dbReference type="ARBA" id="ARBA00010641"/>
    </source>
</evidence>
<gene>
    <name evidence="9" type="ORF">GS4_22_00310</name>
</gene>
<dbReference type="Gene3D" id="1.10.10.10">
    <property type="entry name" value="Winged helix-like DNA-binding domain superfamily/Winged helix DNA-binding domain"/>
    <property type="match status" value="1"/>
</dbReference>
<dbReference type="Proteomes" id="UP000011666">
    <property type="component" value="Unassembled WGS sequence"/>
</dbReference>
<feature type="domain" description="RNA polymerase sigma factor 70 region 4 type 2" evidence="8">
    <location>
        <begin position="107"/>
        <end position="158"/>
    </location>
</feature>
<evidence type="ECO:0000256" key="3">
    <source>
        <dbReference type="ARBA" id="ARBA00023015"/>
    </source>
</evidence>
<dbReference type="PANTHER" id="PTHR30173:SF43">
    <property type="entry name" value="ECF RNA POLYMERASE SIGMA FACTOR SIGI-RELATED"/>
    <property type="match status" value="1"/>
</dbReference>
<evidence type="ECO:0000256" key="6">
    <source>
        <dbReference type="ARBA" id="ARBA00023163"/>
    </source>
</evidence>
<dbReference type="SUPFAM" id="SSF88946">
    <property type="entry name" value="Sigma2 domain of RNA polymerase sigma factors"/>
    <property type="match status" value="1"/>
</dbReference>
<dbReference type="GO" id="GO:0016987">
    <property type="term" value="F:sigma factor activity"/>
    <property type="evidence" value="ECO:0007669"/>
    <property type="project" value="UniProtKB-KW"/>
</dbReference>
<dbReference type="GO" id="GO:0006352">
    <property type="term" value="P:DNA-templated transcription initiation"/>
    <property type="evidence" value="ECO:0007669"/>
    <property type="project" value="InterPro"/>
</dbReference>
<dbReference type="InterPro" id="IPR007627">
    <property type="entry name" value="RNA_pol_sigma70_r2"/>
</dbReference>
<dbReference type="SUPFAM" id="SSF88659">
    <property type="entry name" value="Sigma3 and sigma4 domains of RNA polymerase sigma factors"/>
    <property type="match status" value="1"/>
</dbReference>
<evidence type="ECO:0000259" key="7">
    <source>
        <dbReference type="Pfam" id="PF04542"/>
    </source>
</evidence>
<evidence type="ECO:0000313" key="9">
    <source>
        <dbReference type="EMBL" id="GAC69199.1"/>
    </source>
</evidence>
<evidence type="ECO:0000259" key="8">
    <source>
        <dbReference type="Pfam" id="PF08281"/>
    </source>
</evidence>
<dbReference type="Pfam" id="PF04542">
    <property type="entry name" value="Sigma70_r2"/>
    <property type="match status" value="1"/>
</dbReference>
<evidence type="ECO:0000256" key="5">
    <source>
        <dbReference type="ARBA" id="ARBA00023125"/>
    </source>
</evidence>
<keyword evidence="4" id="KW-0731">Sigma factor</keyword>
<dbReference type="Gene3D" id="1.10.1740.10">
    <property type="match status" value="1"/>
</dbReference>
<comment type="caution">
    <text evidence="9">The sequence shown here is derived from an EMBL/GenBank/DDBJ whole genome shotgun (WGS) entry which is preliminary data.</text>
</comment>
<dbReference type="STRING" id="1223545.GS4_22_00310"/>
<dbReference type="InterPro" id="IPR013324">
    <property type="entry name" value="RNA_pol_sigma_r3/r4-like"/>
</dbReference>
<dbReference type="eggNOG" id="COG1595">
    <property type="taxonomic scope" value="Bacteria"/>
</dbReference>
<comment type="similarity">
    <text evidence="1">Belongs to the sigma-70 factor family. ECF subfamily.</text>
</comment>
<keyword evidence="10" id="KW-1185">Reference proteome</keyword>
<comment type="subunit">
    <text evidence="2">Interacts transiently with the RNA polymerase catalytic core formed by RpoA, RpoB, RpoC and RpoZ (2 alpha, 1 beta, 1 beta' and 1 omega subunit) to form the RNA polymerase holoenzyme that can initiate transcription.</text>
</comment>
<dbReference type="GO" id="GO:0003677">
    <property type="term" value="F:DNA binding"/>
    <property type="evidence" value="ECO:0007669"/>
    <property type="project" value="UniProtKB-KW"/>
</dbReference>
<accession>M0QL93</accession>
<dbReference type="InterPro" id="IPR013249">
    <property type="entry name" value="RNA_pol_sigma70_r4_t2"/>
</dbReference>
<dbReference type="InterPro" id="IPR013325">
    <property type="entry name" value="RNA_pol_sigma_r2"/>
</dbReference>
<dbReference type="InterPro" id="IPR032710">
    <property type="entry name" value="NTF2-like_dom_sf"/>
</dbReference>
<feature type="domain" description="RNA polymerase sigma-70 region 2" evidence="7">
    <location>
        <begin position="14"/>
        <end position="77"/>
    </location>
</feature>
<reference evidence="9 10" key="1">
    <citation type="submission" date="2013-01" db="EMBL/GenBank/DDBJ databases">
        <title>Whole genome shotgun sequence of Gordonia soli NBRC 108243.</title>
        <authorList>
            <person name="Isaki-Nakamura S."/>
            <person name="Hosoyama A."/>
            <person name="Tsuchikane K."/>
            <person name="Ando Y."/>
            <person name="Baba S."/>
            <person name="Ohji S."/>
            <person name="Hamada M."/>
            <person name="Tamura T."/>
            <person name="Yamazoe A."/>
            <person name="Yamazaki S."/>
            <person name="Fujita N."/>
        </authorList>
    </citation>
    <scope>NUCLEOTIDE SEQUENCE [LARGE SCALE GENOMIC DNA]</scope>
    <source>
        <strain evidence="9 10">NBRC 108243</strain>
    </source>
</reference>
<dbReference type="InterPro" id="IPR052704">
    <property type="entry name" value="ECF_Sigma-70_Domain"/>
</dbReference>
<evidence type="ECO:0000313" key="10">
    <source>
        <dbReference type="Proteomes" id="UP000011666"/>
    </source>
</evidence>
<dbReference type="InterPro" id="IPR036388">
    <property type="entry name" value="WH-like_DNA-bd_sf"/>
</dbReference>
<protein>
    <submittedName>
        <fullName evidence="9">Putative RNA polymerase ECF-type sigma factor</fullName>
    </submittedName>
</protein>
<proteinExistence type="inferred from homology"/>
<evidence type="ECO:0000256" key="4">
    <source>
        <dbReference type="ARBA" id="ARBA00023082"/>
    </source>
</evidence>
<organism evidence="9 10">
    <name type="scientific">Gordonia soli NBRC 108243</name>
    <dbReference type="NCBI Taxonomy" id="1223545"/>
    <lineage>
        <taxon>Bacteria</taxon>
        <taxon>Bacillati</taxon>
        <taxon>Actinomycetota</taxon>
        <taxon>Actinomycetes</taxon>
        <taxon>Mycobacteriales</taxon>
        <taxon>Gordoniaceae</taxon>
        <taxon>Gordonia</taxon>
    </lineage>
</organism>
<dbReference type="SUPFAM" id="SSF54427">
    <property type="entry name" value="NTF2-like"/>
    <property type="match status" value="1"/>
</dbReference>
<dbReference type="AlphaFoldDB" id="M0QL93"/>
<dbReference type="EMBL" id="BANX01000022">
    <property type="protein sequence ID" value="GAC69199.1"/>
    <property type="molecule type" value="Genomic_DNA"/>
</dbReference>
<dbReference type="PANTHER" id="PTHR30173">
    <property type="entry name" value="SIGMA 19 FACTOR"/>
    <property type="match status" value="1"/>
</dbReference>
<dbReference type="NCBIfam" id="TIGR02937">
    <property type="entry name" value="sigma70-ECF"/>
    <property type="match status" value="1"/>
</dbReference>